<keyword evidence="18" id="KW-1185">Reference proteome</keyword>
<dbReference type="PANTHER" id="PTHR33445:SF1">
    <property type="entry name" value="ATP SYNTHASE SUBUNIT B"/>
    <property type="match status" value="1"/>
</dbReference>
<evidence type="ECO:0000256" key="12">
    <source>
        <dbReference type="ARBA" id="ARBA00025614"/>
    </source>
</evidence>
<dbReference type="GO" id="GO:0012505">
    <property type="term" value="C:endomembrane system"/>
    <property type="evidence" value="ECO:0007669"/>
    <property type="project" value="UniProtKB-SubCell"/>
</dbReference>
<evidence type="ECO:0000256" key="2">
    <source>
        <dbReference type="ARBA" id="ARBA00022448"/>
    </source>
</evidence>
<dbReference type="Pfam" id="PF00430">
    <property type="entry name" value="ATP-synt_B"/>
    <property type="match status" value="1"/>
</dbReference>
<evidence type="ECO:0000256" key="5">
    <source>
        <dbReference type="ARBA" id="ARBA00022692"/>
    </source>
</evidence>
<organism evidence="17 18">
    <name type="scientific">Buchnera aphidicola</name>
    <name type="common">Stegophylla sp.</name>
    <dbReference type="NCBI Taxonomy" id="2315800"/>
    <lineage>
        <taxon>Bacteria</taxon>
        <taxon>Pseudomonadati</taxon>
        <taxon>Pseudomonadota</taxon>
        <taxon>Gammaproteobacteria</taxon>
        <taxon>Enterobacterales</taxon>
        <taxon>Erwiniaceae</taxon>
        <taxon>Buchnera</taxon>
    </lineage>
</organism>
<dbReference type="GO" id="GO:0046961">
    <property type="term" value="F:proton-transporting ATPase activity, rotational mechanism"/>
    <property type="evidence" value="ECO:0007669"/>
    <property type="project" value="TreeGrafter"/>
</dbReference>
<accession>A0A4D6YKM3</accession>
<feature type="transmembrane region" description="Helical" evidence="15">
    <location>
        <begin position="6"/>
        <end position="26"/>
    </location>
</feature>
<evidence type="ECO:0000256" key="6">
    <source>
        <dbReference type="ARBA" id="ARBA00022781"/>
    </source>
</evidence>
<dbReference type="CDD" id="cd06503">
    <property type="entry name" value="ATP-synt_Fo_b"/>
    <property type="match status" value="1"/>
</dbReference>
<evidence type="ECO:0000256" key="9">
    <source>
        <dbReference type="ARBA" id="ARBA00023136"/>
    </source>
</evidence>
<comment type="subcellular location">
    <subcellularLocation>
        <location evidence="15">Cell membrane</location>
        <topology evidence="15">Single-pass membrane protein</topology>
    </subcellularLocation>
    <subcellularLocation>
        <location evidence="14">Endomembrane system</location>
        <topology evidence="14">Single-pass membrane protein</topology>
    </subcellularLocation>
</comment>
<dbReference type="Proteomes" id="UP000298636">
    <property type="component" value="Chromosome"/>
</dbReference>
<evidence type="ECO:0000313" key="18">
    <source>
        <dbReference type="Proteomes" id="UP000298636"/>
    </source>
</evidence>
<proteinExistence type="inferred from homology"/>
<keyword evidence="9 15" id="KW-0472">Membrane</keyword>
<evidence type="ECO:0000256" key="8">
    <source>
        <dbReference type="ARBA" id="ARBA00023065"/>
    </source>
</evidence>
<evidence type="ECO:0000256" key="16">
    <source>
        <dbReference type="RuleBase" id="RU003848"/>
    </source>
</evidence>
<name>A0A4D6YKM3_9GAMM</name>
<keyword evidence="6 15" id="KW-0375">Hydrogen ion transport</keyword>
<evidence type="ECO:0000256" key="7">
    <source>
        <dbReference type="ARBA" id="ARBA00022989"/>
    </source>
</evidence>
<dbReference type="InterPro" id="IPR050059">
    <property type="entry name" value="ATP_synthase_B_chain"/>
</dbReference>
<dbReference type="NCBIfam" id="TIGR01144">
    <property type="entry name" value="ATP_synt_b"/>
    <property type="match status" value="1"/>
</dbReference>
<keyword evidence="3 15" id="KW-1003">Cell membrane</keyword>
<dbReference type="InterPro" id="IPR005864">
    <property type="entry name" value="ATP_synth_F0_bsu_bac"/>
</dbReference>
<keyword evidence="17" id="KW-0378">Hydrolase</keyword>
<dbReference type="GO" id="GO:0045259">
    <property type="term" value="C:proton-transporting ATP synthase complex"/>
    <property type="evidence" value="ECO:0007669"/>
    <property type="project" value="UniProtKB-KW"/>
</dbReference>
<evidence type="ECO:0000256" key="11">
    <source>
        <dbReference type="ARBA" id="ARBA00025198"/>
    </source>
</evidence>
<dbReference type="EMBL" id="CP032998">
    <property type="protein sequence ID" value="QCI26208.1"/>
    <property type="molecule type" value="Genomic_DNA"/>
</dbReference>
<dbReference type="AlphaFoldDB" id="A0A4D6YKM3"/>
<protein>
    <recommendedName>
        <fullName evidence="15">ATP synthase subunit b</fullName>
    </recommendedName>
    <alternativeName>
        <fullName evidence="15">ATP synthase F(0) sector subunit b</fullName>
    </alternativeName>
    <alternativeName>
        <fullName evidence="15">ATPase subunit I</fullName>
    </alternativeName>
    <alternativeName>
        <fullName evidence="15">F-type ATPase subunit b</fullName>
        <shortName evidence="15">F-ATPase subunit b</shortName>
    </alternativeName>
</protein>
<comment type="similarity">
    <text evidence="1 15 16">Belongs to the ATPase B chain family.</text>
</comment>
<evidence type="ECO:0000256" key="1">
    <source>
        <dbReference type="ARBA" id="ARBA00005513"/>
    </source>
</evidence>
<dbReference type="RefSeq" id="WP_158351479.1">
    <property type="nucleotide sequence ID" value="NZ_CP032998.1"/>
</dbReference>
<dbReference type="GO" id="GO:0005886">
    <property type="term" value="C:plasma membrane"/>
    <property type="evidence" value="ECO:0007669"/>
    <property type="project" value="UniProtKB-SubCell"/>
</dbReference>
<dbReference type="OrthoDB" id="9788020at2"/>
<evidence type="ECO:0000313" key="17">
    <source>
        <dbReference type="EMBL" id="QCI26208.1"/>
    </source>
</evidence>
<gene>
    <name evidence="15" type="primary">atpF</name>
    <name evidence="17" type="ORF">D9V79_00020</name>
</gene>
<dbReference type="InterPro" id="IPR002146">
    <property type="entry name" value="ATP_synth_b/b'su_bac/chlpt"/>
</dbReference>
<keyword evidence="4 15" id="KW-0138">CF(0)</keyword>
<dbReference type="GO" id="GO:0016787">
    <property type="term" value="F:hydrolase activity"/>
    <property type="evidence" value="ECO:0007669"/>
    <property type="project" value="UniProtKB-KW"/>
</dbReference>
<sequence length="156" mass="18183">MDLNATIIGQSISFILFILFCMKFIWPKIMNTIAIREQEIIQSLSNIKKSKKDLELLQKKKNNIIYQTQQEAHSIIKQANYTKLVILEEAKLQAEKEKKKILLQMNNEITIQKEQAKHELINQISFLAIQIAEKIIKSSANEKNNIHLINQLIKKL</sequence>
<comment type="function">
    <text evidence="11 15">F(1)F(0) ATP synthase produces ATP from ADP in the presence of a proton or sodium gradient. F-type ATPases consist of two structural domains, F(1) containing the extramembraneous catalytic core and F(0) containing the membrane proton channel, linked together by a central stalk and a peripheral stalk. During catalysis, ATP synthesis in the catalytic domain of F(1) is coupled via a rotary mechanism of the central stalk subunits to proton translocation.</text>
</comment>
<dbReference type="SUPFAM" id="SSF81573">
    <property type="entry name" value="F1F0 ATP synthase subunit B, membrane domain"/>
    <property type="match status" value="1"/>
</dbReference>
<keyword evidence="5 15" id="KW-0812">Transmembrane</keyword>
<evidence type="ECO:0000256" key="10">
    <source>
        <dbReference type="ARBA" id="ARBA00023310"/>
    </source>
</evidence>
<evidence type="ECO:0000256" key="4">
    <source>
        <dbReference type="ARBA" id="ARBA00022547"/>
    </source>
</evidence>
<dbReference type="NCBIfam" id="NF004411">
    <property type="entry name" value="PRK05759.1-2"/>
    <property type="match status" value="1"/>
</dbReference>
<comment type="subunit">
    <text evidence="13">F-type ATPases have 2 components, F(1) - the catalytic core - and F(0) - the membrane proton channel. F(1) has five subunits: alpha(3), beta(3), gamma(1), delta(1), epsilon(1). F(0) has four main subunits: a(1), b(2) and c(10-14). The alpha and beta chains form an alternating ring which encloses part of the gamma chain. F(1) is attached to F(0) by a central stalk formed by the gamma and epsilon chains, while a peripheral stalk is formed by the delta and b chains.</text>
</comment>
<keyword evidence="7 15" id="KW-1133">Transmembrane helix</keyword>
<dbReference type="Gene3D" id="6.10.250.1580">
    <property type="match status" value="1"/>
</dbReference>
<reference evidence="17 18" key="1">
    <citation type="submission" date="2018-10" db="EMBL/GenBank/DDBJ databases">
        <title>Comparative functional genomics of the obligate endosymbiont Buchnera aphidicola.</title>
        <authorList>
            <person name="Chong R.A."/>
        </authorList>
    </citation>
    <scope>NUCLEOTIDE SEQUENCE [LARGE SCALE GENOMIC DNA]</scope>
    <source>
        <strain evidence="17 18">Ssp</strain>
    </source>
</reference>
<comment type="subunit">
    <text evidence="15">F-type ATPases have 2 components, F(1) - the catalytic core - and F(0) - the membrane proton channel. F(1) has five subunits: alpha(3), beta(3), gamma(1), delta(1), epsilon(1). F(0) has three main subunits: a(1), b(2) and c(10-14). The alpha and beta chains form an alternating ring which encloses part of the gamma chain. F(1) is attached to F(0) by a central stalk formed by the gamma and epsilon chains, while a peripheral stalk is formed by the delta and b chains.</text>
</comment>
<dbReference type="HAMAP" id="MF_01398">
    <property type="entry name" value="ATP_synth_b_bprime"/>
    <property type="match status" value="1"/>
</dbReference>
<keyword evidence="10 15" id="KW-0066">ATP synthesis</keyword>
<keyword evidence="8 15" id="KW-0406">Ion transport</keyword>
<evidence type="ECO:0000256" key="15">
    <source>
        <dbReference type="HAMAP-Rule" id="MF_01398"/>
    </source>
</evidence>
<keyword evidence="2 15" id="KW-0813">Transport</keyword>
<evidence type="ECO:0000256" key="3">
    <source>
        <dbReference type="ARBA" id="ARBA00022475"/>
    </source>
</evidence>
<evidence type="ECO:0000256" key="14">
    <source>
        <dbReference type="ARBA" id="ARBA00037847"/>
    </source>
</evidence>
<evidence type="ECO:0000256" key="13">
    <source>
        <dbReference type="ARBA" id="ARBA00026054"/>
    </source>
</evidence>
<dbReference type="InterPro" id="IPR028987">
    <property type="entry name" value="ATP_synth_B-like_membr_sf"/>
</dbReference>
<dbReference type="GO" id="GO:0046933">
    <property type="term" value="F:proton-transporting ATP synthase activity, rotational mechanism"/>
    <property type="evidence" value="ECO:0007669"/>
    <property type="project" value="UniProtKB-UniRule"/>
</dbReference>
<comment type="function">
    <text evidence="12">Component of the F(0) channel, it forms part of the peripheral stalk, linking F(1) to F(0). The b'-subunit is a diverged and duplicated form of b found in plants and photosynthetic bacteria.</text>
</comment>
<dbReference type="PANTHER" id="PTHR33445">
    <property type="entry name" value="ATP SYNTHASE SUBUNIT B', CHLOROPLASTIC"/>
    <property type="match status" value="1"/>
</dbReference>